<dbReference type="Pfam" id="PF00788">
    <property type="entry name" value="RA"/>
    <property type="match status" value="1"/>
</dbReference>
<protein>
    <submittedName>
        <fullName evidence="4">Adaptor for signal transduction</fullName>
    </submittedName>
</protein>
<dbReference type="Proteomes" id="UP000750334">
    <property type="component" value="Unassembled WGS sequence"/>
</dbReference>
<feature type="compositionally biased region" description="Polar residues" evidence="1">
    <location>
        <begin position="222"/>
        <end position="248"/>
    </location>
</feature>
<dbReference type="InterPro" id="IPR029071">
    <property type="entry name" value="Ubiquitin-like_domsf"/>
</dbReference>
<dbReference type="InterPro" id="IPR001660">
    <property type="entry name" value="SAM"/>
</dbReference>
<dbReference type="Gene3D" id="1.10.150.50">
    <property type="entry name" value="Transcription Factor, Ets-1"/>
    <property type="match status" value="1"/>
</dbReference>
<feature type="domain" description="Ras-associating" evidence="3">
    <location>
        <begin position="267"/>
        <end position="347"/>
    </location>
</feature>
<feature type="compositionally biased region" description="Polar residues" evidence="1">
    <location>
        <begin position="257"/>
        <end position="272"/>
    </location>
</feature>
<feature type="compositionally biased region" description="Polar residues" evidence="1">
    <location>
        <begin position="17"/>
        <end position="27"/>
    </location>
</feature>
<evidence type="ECO:0000256" key="1">
    <source>
        <dbReference type="SAM" id="MobiDB-lite"/>
    </source>
</evidence>
<dbReference type="EMBL" id="PUHR01000071">
    <property type="protein sequence ID" value="KAG0668321.1"/>
    <property type="molecule type" value="Genomic_DNA"/>
</dbReference>
<dbReference type="PROSITE" id="PS50200">
    <property type="entry name" value="RA"/>
    <property type="match status" value="1"/>
</dbReference>
<accession>A0A9P6WC69</accession>
<dbReference type="InterPro" id="IPR013761">
    <property type="entry name" value="SAM/pointed_sf"/>
</dbReference>
<feature type="compositionally biased region" description="Basic and acidic residues" evidence="1">
    <location>
        <begin position="7"/>
        <end position="16"/>
    </location>
</feature>
<feature type="region of interest" description="Disordered" evidence="1">
    <location>
        <begin position="1"/>
        <end position="27"/>
    </location>
</feature>
<dbReference type="OrthoDB" id="445896at2759"/>
<evidence type="ECO:0000313" key="4">
    <source>
        <dbReference type="EMBL" id="KAG0668321.1"/>
    </source>
</evidence>
<organism evidence="4 5">
    <name type="scientific">Maudiozyma exigua</name>
    <name type="common">Yeast</name>
    <name type="synonym">Kazachstania exigua</name>
    <dbReference type="NCBI Taxonomy" id="34358"/>
    <lineage>
        <taxon>Eukaryota</taxon>
        <taxon>Fungi</taxon>
        <taxon>Dikarya</taxon>
        <taxon>Ascomycota</taxon>
        <taxon>Saccharomycotina</taxon>
        <taxon>Saccharomycetes</taxon>
        <taxon>Saccharomycetales</taxon>
        <taxon>Saccharomycetaceae</taxon>
        <taxon>Maudiozyma</taxon>
    </lineage>
</organism>
<dbReference type="PROSITE" id="PS50105">
    <property type="entry name" value="SAM_DOMAIN"/>
    <property type="match status" value="1"/>
</dbReference>
<feature type="compositionally biased region" description="Polar residues" evidence="1">
    <location>
        <begin position="175"/>
        <end position="187"/>
    </location>
</feature>
<feature type="compositionally biased region" description="Polar residues" evidence="1">
    <location>
        <begin position="358"/>
        <end position="377"/>
    </location>
</feature>
<sequence length="384" mass="42983">MSVTQHNNDDDSKLHESSTPQVHNANDNDIVDSLIDDEHEVDISAESINRSTFETWTVDEVINWCIQVLNIEKNNSLIINITSNGIGGDILKDLTFDDCKELSNDSLPQAIKFRIALNKLKENSQLDKELEEQGENMTVVLKNLYTSLNSTLQDYSNQYSKLRVELLDIIKNKSATSTQGSEGSQTEFFEVPKSQPTLTTHMTPNLSRRNTNSNRSLSPTTQTFQPTQLRNRSTSSLTAGAQQQQLVSGSAGKPKLVSTNSSATLGQSSNEPLKQLRASKEDSCEKILKNAMKRHGLNDQDWRQYVLVICYGDQERPLHLDETPVTIFKTLKQQGLHPSIMLRRRGDFEELMVNGNHQSSNNINPGEFNTSNPTEYSATPGGRL</sequence>
<dbReference type="CDD" id="cd01786">
    <property type="entry name" value="RA_STE50"/>
    <property type="match status" value="1"/>
</dbReference>
<dbReference type="Pfam" id="PF09235">
    <property type="entry name" value="SAM_Ste50p"/>
    <property type="match status" value="1"/>
</dbReference>
<feature type="region of interest" description="Disordered" evidence="1">
    <location>
        <begin position="175"/>
        <end position="279"/>
    </location>
</feature>
<evidence type="ECO:0000313" key="5">
    <source>
        <dbReference type="Proteomes" id="UP000750334"/>
    </source>
</evidence>
<feature type="domain" description="SAM" evidence="2">
    <location>
        <begin position="56"/>
        <end position="123"/>
    </location>
</feature>
<dbReference type="Gene3D" id="3.10.20.90">
    <property type="entry name" value="Phosphatidylinositol 3-kinase Catalytic Subunit, Chain A, domain 1"/>
    <property type="match status" value="1"/>
</dbReference>
<dbReference type="InterPro" id="IPR000159">
    <property type="entry name" value="RA_dom"/>
</dbReference>
<dbReference type="SUPFAM" id="SSF54236">
    <property type="entry name" value="Ubiquitin-like"/>
    <property type="match status" value="1"/>
</dbReference>
<dbReference type="InterPro" id="IPR015316">
    <property type="entry name" value="SAM_Ste50"/>
</dbReference>
<dbReference type="GO" id="GO:0007165">
    <property type="term" value="P:signal transduction"/>
    <property type="evidence" value="ECO:0007669"/>
    <property type="project" value="InterPro"/>
</dbReference>
<dbReference type="SUPFAM" id="SSF47769">
    <property type="entry name" value="SAM/Pointed domain"/>
    <property type="match status" value="1"/>
</dbReference>
<evidence type="ECO:0000259" key="3">
    <source>
        <dbReference type="PROSITE" id="PS50200"/>
    </source>
</evidence>
<proteinExistence type="predicted"/>
<dbReference type="SMART" id="SM00314">
    <property type="entry name" value="RA"/>
    <property type="match status" value="1"/>
</dbReference>
<gene>
    <name evidence="4" type="primary">STE50</name>
    <name evidence="4" type="ORF">C6P45_004829</name>
</gene>
<feature type="region of interest" description="Disordered" evidence="1">
    <location>
        <begin position="358"/>
        <end position="384"/>
    </location>
</feature>
<name>A0A9P6WC69_MAUEX</name>
<feature type="compositionally biased region" description="Low complexity" evidence="1">
    <location>
        <begin position="203"/>
        <end position="221"/>
    </location>
</feature>
<evidence type="ECO:0000259" key="2">
    <source>
        <dbReference type="PROSITE" id="PS50105"/>
    </source>
</evidence>
<dbReference type="AlphaFoldDB" id="A0A9P6WC69"/>
<keyword evidence="5" id="KW-1185">Reference proteome</keyword>
<reference evidence="4 5" key="1">
    <citation type="submission" date="2020-11" db="EMBL/GenBank/DDBJ databases">
        <title>Kefir isolates.</title>
        <authorList>
            <person name="Marcisauskas S."/>
            <person name="Kim Y."/>
            <person name="Blasche S."/>
        </authorList>
    </citation>
    <scope>NUCLEOTIDE SEQUENCE [LARGE SCALE GENOMIC DNA]</scope>
    <source>
        <strain evidence="4 5">OG2</strain>
    </source>
</reference>
<comment type="caution">
    <text evidence="4">The sequence shown here is derived from an EMBL/GenBank/DDBJ whole genome shotgun (WGS) entry which is preliminary data.</text>
</comment>